<reference evidence="2 3" key="1">
    <citation type="submission" date="2021-01" db="EMBL/GenBank/DDBJ databases">
        <title>Whole genome shotgun sequence of Microbispora corallina NBRC 16416.</title>
        <authorList>
            <person name="Komaki H."/>
            <person name="Tamura T."/>
        </authorList>
    </citation>
    <scope>NUCLEOTIDE SEQUENCE [LARGE SCALE GENOMIC DNA]</scope>
    <source>
        <strain evidence="2 3">NBRC 16416</strain>
    </source>
</reference>
<proteinExistence type="predicted"/>
<evidence type="ECO:0008006" key="4">
    <source>
        <dbReference type="Google" id="ProtNLM"/>
    </source>
</evidence>
<keyword evidence="3" id="KW-1185">Reference proteome</keyword>
<feature type="region of interest" description="Disordered" evidence="1">
    <location>
        <begin position="1"/>
        <end position="21"/>
    </location>
</feature>
<comment type="caution">
    <text evidence="2">The sequence shown here is derived from an EMBL/GenBank/DDBJ whole genome shotgun (WGS) entry which is preliminary data.</text>
</comment>
<evidence type="ECO:0000256" key="1">
    <source>
        <dbReference type="SAM" id="MobiDB-lite"/>
    </source>
</evidence>
<name>A0ABQ4FYX0_9ACTN</name>
<organism evidence="2 3">
    <name type="scientific">Microbispora corallina</name>
    <dbReference type="NCBI Taxonomy" id="83302"/>
    <lineage>
        <taxon>Bacteria</taxon>
        <taxon>Bacillati</taxon>
        <taxon>Actinomycetota</taxon>
        <taxon>Actinomycetes</taxon>
        <taxon>Streptosporangiales</taxon>
        <taxon>Streptosporangiaceae</taxon>
        <taxon>Microbispora</taxon>
    </lineage>
</organism>
<dbReference type="EMBL" id="BOOC01000011">
    <property type="protein sequence ID" value="GIH40015.1"/>
    <property type="molecule type" value="Genomic_DNA"/>
</dbReference>
<protein>
    <recommendedName>
        <fullName evidence="4">RNA polymerase sigma-70 region 2 domain-containing protein</fullName>
    </recommendedName>
</protein>
<accession>A0ABQ4FYX0</accession>
<evidence type="ECO:0000313" key="2">
    <source>
        <dbReference type="EMBL" id="GIH40015.1"/>
    </source>
</evidence>
<evidence type="ECO:0000313" key="3">
    <source>
        <dbReference type="Proteomes" id="UP000603904"/>
    </source>
</evidence>
<dbReference type="Proteomes" id="UP000603904">
    <property type="component" value="Unassembled WGS sequence"/>
</dbReference>
<gene>
    <name evidence="2" type="ORF">Mco01_30150</name>
</gene>
<sequence length="89" mass="9708">MPSKRRLPFAPPSDDGGAAAQAPMTVEGLEQLWVARLRNDVLAYVSAQLPNHTTGPDDVLQKTWIRLEQRSEAIPLRTPSWSGGASRTA</sequence>